<evidence type="ECO:0000259" key="4">
    <source>
        <dbReference type="PROSITE" id="PS50983"/>
    </source>
</evidence>
<protein>
    <submittedName>
        <fullName evidence="5">Putative peptidoglycan binding domain protein</fullName>
    </submittedName>
</protein>
<evidence type="ECO:0000256" key="2">
    <source>
        <dbReference type="SAM" id="MobiDB-lite"/>
    </source>
</evidence>
<dbReference type="SUPFAM" id="SSF53807">
    <property type="entry name" value="Helical backbone' metal receptor"/>
    <property type="match status" value="1"/>
</dbReference>
<name>A0A6N8HWA1_9FIRM</name>
<feature type="domain" description="Fe/B12 periplasmic-binding" evidence="4">
    <location>
        <begin position="52"/>
        <end position="295"/>
    </location>
</feature>
<evidence type="ECO:0000256" key="1">
    <source>
        <dbReference type="ARBA" id="ARBA00008814"/>
    </source>
</evidence>
<evidence type="ECO:0000313" key="6">
    <source>
        <dbReference type="Proteomes" id="UP000469440"/>
    </source>
</evidence>
<keyword evidence="6" id="KW-1185">Reference proteome</keyword>
<dbReference type="AlphaFoldDB" id="A0A6N8HWA1"/>
<feature type="region of interest" description="Disordered" evidence="2">
    <location>
        <begin position="298"/>
        <end position="319"/>
    </location>
</feature>
<dbReference type="InterPro" id="IPR050902">
    <property type="entry name" value="ABC_Transporter_SBP"/>
</dbReference>
<dbReference type="Gene3D" id="1.10.101.10">
    <property type="entry name" value="PGBD-like superfamily/PGBD"/>
    <property type="match status" value="1"/>
</dbReference>
<dbReference type="OrthoDB" id="1838047at2"/>
<proteinExistence type="inferred from homology"/>
<dbReference type="Proteomes" id="UP000469440">
    <property type="component" value="Unassembled WGS sequence"/>
</dbReference>
<feature type="compositionally biased region" description="Low complexity" evidence="2">
    <location>
        <begin position="298"/>
        <end position="317"/>
    </location>
</feature>
<dbReference type="Pfam" id="PF01471">
    <property type="entry name" value="PG_binding_1"/>
    <property type="match status" value="1"/>
</dbReference>
<dbReference type="EMBL" id="VWXL01000011">
    <property type="protein sequence ID" value="MVB09673.1"/>
    <property type="molecule type" value="Genomic_DNA"/>
</dbReference>
<comment type="similarity">
    <text evidence="1">Belongs to the bacterial solute-binding protein 8 family.</text>
</comment>
<keyword evidence="3" id="KW-0732">Signal</keyword>
<dbReference type="SUPFAM" id="SSF47090">
    <property type="entry name" value="PGBD-like"/>
    <property type="match status" value="1"/>
</dbReference>
<dbReference type="InterPro" id="IPR002477">
    <property type="entry name" value="Peptidoglycan-bd-like"/>
</dbReference>
<dbReference type="Pfam" id="PF01497">
    <property type="entry name" value="Peripla_BP_2"/>
    <property type="match status" value="1"/>
</dbReference>
<sequence length="400" mass="41952">MGKRFLAVFLAAMLAFSALSACSRASDISSGAGDKDFPVAFGNVTIQKEPAGAVVLSPNIASVILSIGYEATLKARSKDCTQSDLSVLPVVSADDAQKIRDLGADIVFADSLTEEQKSSMEKAGLTVLTLQPADSREGLEKLYSYVGSALKGARTGYRKGQDAAAGIYQTIDDITRVLPDSDTPVTAVYLYDAKGAAATGDTLAGKLIDAAGLTNSAEGGKDKTVKVSDLLLADPKYIFCAKGVRSLLEASPDYAKLTAVKEKRVYEMDPGLMNLQGEELVQAVSFMAGTVHPELLGSASSSSGAASSSSSSSSGASVETNLNLDQTLKNGMQSDDVLKMQNRLEQLGYMFVKPTGLYAEGTEQAVKDFQLLNGMTVTGVADPATLKKMFSSDAVKRPAE</sequence>
<dbReference type="Gene3D" id="3.40.50.1980">
    <property type="entry name" value="Nitrogenase molybdenum iron protein domain"/>
    <property type="match status" value="2"/>
</dbReference>
<feature type="chain" id="PRO_5039686786" evidence="3">
    <location>
        <begin position="21"/>
        <end position="400"/>
    </location>
</feature>
<dbReference type="PANTHER" id="PTHR30535">
    <property type="entry name" value="VITAMIN B12-BINDING PROTEIN"/>
    <property type="match status" value="1"/>
</dbReference>
<dbReference type="PANTHER" id="PTHR30535:SF34">
    <property type="entry name" value="MOLYBDATE-BINDING PROTEIN MOLA"/>
    <property type="match status" value="1"/>
</dbReference>
<dbReference type="InterPro" id="IPR036366">
    <property type="entry name" value="PGBDSf"/>
</dbReference>
<evidence type="ECO:0000313" key="5">
    <source>
        <dbReference type="EMBL" id="MVB09673.1"/>
    </source>
</evidence>
<feature type="signal peptide" evidence="3">
    <location>
        <begin position="1"/>
        <end position="20"/>
    </location>
</feature>
<evidence type="ECO:0000256" key="3">
    <source>
        <dbReference type="SAM" id="SignalP"/>
    </source>
</evidence>
<comment type="caution">
    <text evidence="5">The sequence shown here is derived from an EMBL/GenBank/DDBJ whole genome shotgun (WGS) entry which is preliminary data.</text>
</comment>
<dbReference type="PROSITE" id="PS50983">
    <property type="entry name" value="FE_B12_PBP"/>
    <property type="match status" value="1"/>
</dbReference>
<gene>
    <name evidence="5" type="ORF">CAFE_03370</name>
</gene>
<dbReference type="PROSITE" id="PS51257">
    <property type="entry name" value="PROKAR_LIPOPROTEIN"/>
    <property type="match status" value="1"/>
</dbReference>
<organism evidence="5 6">
    <name type="scientific">Caproicibacter fermentans</name>
    <dbReference type="NCBI Taxonomy" id="2576756"/>
    <lineage>
        <taxon>Bacteria</taxon>
        <taxon>Bacillati</taxon>
        <taxon>Bacillota</taxon>
        <taxon>Clostridia</taxon>
        <taxon>Eubacteriales</taxon>
        <taxon>Acutalibacteraceae</taxon>
        <taxon>Caproicibacter</taxon>
    </lineage>
</organism>
<dbReference type="InterPro" id="IPR002491">
    <property type="entry name" value="ABC_transptr_periplasmic_BD"/>
</dbReference>
<dbReference type="InterPro" id="IPR036365">
    <property type="entry name" value="PGBD-like_sf"/>
</dbReference>
<accession>A0A6N8HWA1</accession>
<dbReference type="RefSeq" id="WP_156989629.1">
    <property type="nucleotide sequence ID" value="NZ_VWXL01000011.1"/>
</dbReference>
<reference evidence="5 6" key="1">
    <citation type="submission" date="2019-09" db="EMBL/GenBank/DDBJ databases">
        <title>Genome sequence of Clostridium sp. EA1.</title>
        <authorList>
            <person name="Poehlein A."/>
            <person name="Bengelsdorf F.R."/>
            <person name="Daniel R."/>
        </authorList>
    </citation>
    <scope>NUCLEOTIDE SEQUENCE [LARGE SCALE GENOMIC DNA]</scope>
    <source>
        <strain evidence="5 6">EA1</strain>
    </source>
</reference>